<organism evidence="3 4">
    <name type="scientific">Methylobacterium terricola</name>
    <dbReference type="NCBI Taxonomy" id="2583531"/>
    <lineage>
        <taxon>Bacteria</taxon>
        <taxon>Pseudomonadati</taxon>
        <taxon>Pseudomonadota</taxon>
        <taxon>Alphaproteobacteria</taxon>
        <taxon>Hyphomicrobiales</taxon>
        <taxon>Methylobacteriaceae</taxon>
        <taxon>Methylobacterium</taxon>
    </lineage>
</organism>
<proteinExistence type="predicted"/>
<dbReference type="PANTHER" id="PTHR21363:SF0">
    <property type="entry name" value="PREPHENATE DEHYDROGENASE [NADP(+)]"/>
    <property type="match status" value="1"/>
</dbReference>
<dbReference type="SUPFAM" id="SSF51735">
    <property type="entry name" value="NAD(P)-binding Rossmann-fold domains"/>
    <property type="match status" value="1"/>
</dbReference>
<evidence type="ECO:0000313" key="3">
    <source>
        <dbReference type="EMBL" id="TNC16281.1"/>
    </source>
</evidence>
<gene>
    <name evidence="3" type="ORF">FF100_03235</name>
</gene>
<dbReference type="InterPro" id="IPR036291">
    <property type="entry name" value="NAD(P)-bd_dom_sf"/>
</dbReference>
<dbReference type="GO" id="GO:0070403">
    <property type="term" value="F:NAD+ binding"/>
    <property type="evidence" value="ECO:0007669"/>
    <property type="project" value="InterPro"/>
</dbReference>
<dbReference type="PANTHER" id="PTHR21363">
    <property type="entry name" value="PREPHENATE DEHYDROGENASE"/>
    <property type="match status" value="1"/>
</dbReference>
<dbReference type="InterPro" id="IPR050812">
    <property type="entry name" value="Preph/Arog_dehydrog"/>
</dbReference>
<accession>A0A5C4LN86</accession>
<dbReference type="GO" id="GO:0004665">
    <property type="term" value="F:prephenate dehydrogenase (NADP+) activity"/>
    <property type="evidence" value="ECO:0007669"/>
    <property type="project" value="InterPro"/>
</dbReference>
<feature type="domain" description="Prephenate/arogenate dehydrogenase" evidence="2">
    <location>
        <begin position="7"/>
        <end position="259"/>
    </location>
</feature>
<dbReference type="EMBL" id="VDDA01000001">
    <property type="protein sequence ID" value="TNC16281.1"/>
    <property type="molecule type" value="Genomic_DNA"/>
</dbReference>
<dbReference type="Pfam" id="PF02153">
    <property type="entry name" value="PDH_N"/>
    <property type="match status" value="1"/>
</dbReference>
<dbReference type="SUPFAM" id="SSF48179">
    <property type="entry name" value="6-phosphogluconate dehydrogenase C-terminal domain-like"/>
    <property type="match status" value="1"/>
</dbReference>
<dbReference type="GO" id="GO:0008977">
    <property type="term" value="F:prephenate dehydrogenase (NAD+) activity"/>
    <property type="evidence" value="ECO:0007669"/>
    <property type="project" value="InterPro"/>
</dbReference>
<name>A0A5C4LN86_9HYPH</name>
<reference evidence="3 4" key="1">
    <citation type="submission" date="2019-06" db="EMBL/GenBank/DDBJ databases">
        <title>Genome of Methylobacterium sp. 17Sr1-39.</title>
        <authorList>
            <person name="Seo T."/>
        </authorList>
    </citation>
    <scope>NUCLEOTIDE SEQUENCE [LARGE SCALE GENOMIC DNA]</scope>
    <source>
        <strain evidence="3 4">17Sr1-39</strain>
    </source>
</reference>
<sequence length="259" mass="27398">MPSLTHVPIGLIGFGAFGRLVAEHLAPHGRLRIHDPFVPDADFAAAGVVPYTLAEAAACPVVILATPVSGLAEVVRAVAPHLREGALVLDVGSVKVRPAAIMRAGLPPGVDIVATHPLFGPQSARGGLPGLKIAVCPVRGDRARRVGAFLRRALGLSVILTTPEAHDREAAAVQGLTHLIAKVLVAMEPLPTRMTTRSFDLVMQAVGMVRHDAPEVYHAIERENPYAAEVRRRFFDLAAQMDGELGEGEGIETRASLDA</sequence>
<dbReference type="GO" id="GO:0006571">
    <property type="term" value="P:tyrosine biosynthetic process"/>
    <property type="evidence" value="ECO:0007669"/>
    <property type="project" value="InterPro"/>
</dbReference>
<dbReference type="PROSITE" id="PS51176">
    <property type="entry name" value="PDH_ADH"/>
    <property type="match status" value="1"/>
</dbReference>
<dbReference type="InterPro" id="IPR046826">
    <property type="entry name" value="PDH_N"/>
</dbReference>
<dbReference type="InterPro" id="IPR003099">
    <property type="entry name" value="Prephen_DH"/>
</dbReference>
<evidence type="ECO:0000313" key="4">
    <source>
        <dbReference type="Proteomes" id="UP000305267"/>
    </source>
</evidence>
<dbReference type="OrthoDB" id="9800497at2"/>
<dbReference type="Gene3D" id="3.40.50.720">
    <property type="entry name" value="NAD(P)-binding Rossmann-like Domain"/>
    <property type="match status" value="1"/>
</dbReference>
<keyword evidence="4" id="KW-1185">Reference proteome</keyword>
<evidence type="ECO:0000256" key="1">
    <source>
        <dbReference type="ARBA" id="ARBA00023002"/>
    </source>
</evidence>
<dbReference type="Proteomes" id="UP000305267">
    <property type="component" value="Unassembled WGS sequence"/>
</dbReference>
<keyword evidence="1" id="KW-0560">Oxidoreductase</keyword>
<dbReference type="RefSeq" id="WP_139034096.1">
    <property type="nucleotide sequence ID" value="NZ_VDDA01000001.1"/>
</dbReference>
<protein>
    <submittedName>
        <fullName evidence="3">Prephenate dehydrogenase</fullName>
    </submittedName>
</protein>
<evidence type="ECO:0000259" key="2">
    <source>
        <dbReference type="PROSITE" id="PS51176"/>
    </source>
</evidence>
<dbReference type="AlphaFoldDB" id="A0A5C4LN86"/>
<comment type="caution">
    <text evidence="3">The sequence shown here is derived from an EMBL/GenBank/DDBJ whole genome shotgun (WGS) entry which is preliminary data.</text>
</comment>
<dbReference type="InterPro" id="IPR008927">
    <property type="entry name" value="6-PGluconate_DH-like_C_sf"/>
</dbReference>